<dbReference type="AlphaFoldDB" id="A0A2X3UHG3"/>
<dbReference type="EMBL" id="LS483339">
    <property type="protein sequence ID" value="SQF24395.1"/>
    <property type="molecule type" value="Genomic_DNA"/>
</dbReference>
<sequence>MFWDRYFISISGAKTTKMSELISMIEKLKQILTQVKEDELEKLPK</sequence>
<evidence type="ECO:0000313" key="2">
    <source>
        <dbReference type="Proteomes" id="UP000249634"/>
    </source>
</evidence>
<proteinExistence type="predicted"/>
<evidence type="ECO:0000313" key="1">
    <source>
        <dbReference type="EMBL" id="SQF24395.1"/>
    </source>
</evidence>
<gene>
    <name evidence="1" type="ORF">NCTC12958_00578</name>
</gene>
<dbReference type="RefSeq" id="WP_162173400.1">
    <property type="nucleotide sequence ID" value="NZ_BPPS01000018.1"/>
</dbReference>
<protein>
    <submittedName>
        <fullName evidence="1">Uncharacterized protein</fullName>
    </submittedName>
</protein>
<organism evidence="1 2">
    <name type="scientific">Streptococcus thermophilus</name>
    <dbReference type="NCBI Taxonomy" id="1308"/>
    <lineage>
        <taxon>Bacteria</taxon>
        <taxon>Bacillati</taxon>
        <taxon>Bacillota</taxon>
        <taxon>Bacilli</taxon>
        <taxon>Lactobacillales</taxon>
        <taxon>Streptococcaceae</taxon>
        <taxon>Streptococcus</taxon>
    </lineage>
</organism>
<name>A0A2X3UHG3_STRTR</name>
<dbReference type="Proteomes" id="UP000249634">
    <property type="component" value="Chromosome 1"/>
</dbReference>
<accession>A0A2X3UHG3</accession>
<reference evidence="1 2" key="1">
    <citation type="submission" date="2018-06" db="EMBL/GenBank/DDBJ databases">
        <authorList>
            <consortium name="Pathogen Informatics"/>
            <person name="Doyle S."/>
        </authorList>
    </citation>
    <scope>NUCLEOTIDE SEQUENCE [LARGE SCALE GENOMIC DNA]</scope>
    <source>
        <strain evidence="1 2">NCTC12958</strain>
    </source>
</reference>